<dbReference type="PANTHER" id="PTHR43580:SF2">
    <property type="entry name" value="CYTOKINE-LIKE NUCLEAR FACTOR N-PAC"/>
    <property type="match status" value="1"/>
</dbReference>
<keyword evidence="7" id="KW-1185">Reference proteome</keyword>
<dbReference type="GO" id="GO:0016491">
    <property type="term" value="F:oxidoreductase activity"/>
    <property type="evidence" value="ECO:0007669"/>
    <property type="project" value="UniProtKB-KW"/>
</dbReference>
<keyword evidence="1" id="KW-0560">Oxidoreductase</keyword>
<evidence type="ECO:0000256" key="2">
    <source>
        <dbReference type="ARBA" id="ARBA00023027"/>
    </source>
</evidence>
<dbReference type="Gene3D" id="1.10.1040.10">
    <property type="entry name" value="N-(1-d-carboxylethyl)-l-norvaline Dehydrogenase, domain 2"/>
    <property type="match status" value="1"/>
</dbReference>
<dbReference type="InterPro" id="IPR029154">
    <property type="entry name" value="HIBADH-like_NADP-bd"/>
</dbReference>
<dbReference type="Gene3D" id="3.40.50.720">
    <property type="entry name" value="NAD(P)-binding Rossmann-like Domain"/>
    <property type="match status" value="1"/>
</dbReference>
<name>A0A563U541_9SPHI</name>
<organism evidence="6 7">
    <name type="scientific">Mucilaginibacter pallidiroseus</name>
    <dbReference type="NCBI Taxonomy" id="2599295"/>
    <lineage>
        <taxon>Bacteria</taxon>
        <taxon>Pseudomonadati</taxon>
        <taxon>Bacteroidota</taxon>
        <taxon>Sphingobacteriia</taxon>
        <taxon>Sphingobacteriales</taxon>
        <taxon>Sphingobacteriaceae</taxon>
        <taxon>Mucilaginibacter</taxon>
    </lineage>
</organism>
<dbReference type="PANTHER" id="PTHR43580">
    <property type="entry name" value="OXIDOREDUCTASE GLYR1-RELATED"/>
    <property type="match status" value="1"/>
</dbReference>
<dbReference type="GO" id="GO:0051287">
    <property type="term" value="F:NAD binding"/>
    <property type="evidence" value="ECO:0007669"/>
    <property type="project" value="InterPro"/>
</dbReference>
<dbReference type="OrthoDB" id="9786703at2"/>
<dbReference type="Pfam" id="PF14833">
    <property type="entry name" value="NAD_binding_11"/>
    <property type="match status" value="1"/>
</dbReference>
<dbReference type="InterPro" id="IPR008927">
    <property type="entry name" value="6-PGluconate_DH-like_C_sf"/>
</dbReference>
<gene>
    <name evidence="6" type="ORF">FPZ43_14975</name>
</gene>
<keyword evidence="2" id="KW-0520">NAD</keyword>
<dbReference type="InterPro" id="IPR013328">
    <property type="entry name" value="6PGD_dom2"/>
</dbReference>
<dbReference type="RefSeq" id="WP_146382741.1">
    <property type="nucleotide sequence ID" value="NZ_VOEJ01000007.1"/>
</dbReference>
<evidence type="ECO:0000313" key="7">
    <source>
        <dbReference type="Proteomes" id="UP000320042"/>
    </source>
</evidence>
<dbReference type="SUPFAM" id="SSF48179">
    <property type="entry name" value="6-phosphogluconate dehydrogenase C-terminal domain-like"/>
    <property type="match status" value="1"/>
</dbReference>
<feature type="domain" description="6-phosphogluconate dehydrogenase NADP-binding" evidence="4">
    <location>
        <begin position="5"/>
        <end position="164"/>
    </location>
</feature>
<proteinExistence type="predicted"/>
<dbReference type="InterPro" id="IPR051265">
    <property type="entry name" value="HIBADH-related_NP60_sf"/>
</dbReference>
<dbReference type="Pfam" id="PF03446">
    <property type="entry name" value="NAD_binding_2"/>
    <property type="match status" value="1"/>
</dbReference>
<dbReference type="Proteomes" id="UP000320042">
    <property type="component" value="Unassembled WGS sequence"/>
</dbReference>
<dbReference type="InterPro" id="IPR006115">
    <property type="entry name" value="6PGDH_NADP-bd"/>
</dbReference>
<sequence>MESTRIGWIGLGTMGNPMSAQLLKAGYPLTVYNRSRDKEVALKEQGAAIAATPAQLVQQTDVIIIMVTDDNAIEQIFNGADGLLAADINGKIIVNMSTVSSAISKQMAAACADKGAHYLDAPVSGSVKQAETAQLVIMAGGDATAFEKVKPILETMGKKATHLGDTGAGNAAKLAINTLLAIHAQGLAEAIILAGKNGIDAATLMALLNDGAMANPFMKIKGEAIIADNYAPAFTVNNIAKDLGLAADIGLSTPLGRAALQTYNNAKATVGDEDLIAVKKHLED</sequence>
<dbReference type="SUPFAM" id="SSF51735">
    <property type="entry name" value="NAD(P)-binding Rossmann-fold domains"/>
    <property type="match status" value="1"/>
</dbReference>
<feature type="active site" evidence="3">
    <location>
        <position position="173"/>
    </location>
</feature>
<comment type="caution">
    <text evidence="6">The sequence shown here is derived from an EMBL/GenBank/DDBJ whole genome shotgun (WGS) entry which is preliminary data.</text>
</comment>
<evidence type="ECO:0000259" key="5">
    <source>
        <dbReference type="Pfam" id="PF14833"/>
    </source>
</evidence>
<dbReference type="InterPro" id="IPR015815">
    <property type="entry name" value="HIBADH-related"/>
</dbReference>
<evidence type="ECO:0000256" key="1">
    <source>
        <dbReference type="ARBA" id="ARBA00023002"/>
    </source>
</evidence>
<dbReference type="InterPro" id="IPR036291">
    <property type="entry name" value="NAD(P)-bd_dom_sf"/>
</dbReference>
<evidence type="ECO:0000313" key="6">
    <source>
        <dbReference type="EMBL" id="TWR26461.1"/>
    </source>
</evidence>
<evidence type="ECO:0000256" key="3">
    <source>
        <dbReference type="PIRSR" id="PIRSR000103-1"/>
    </source>
</evidence>
<protein>
    <submittedName>
        <fullName evidence="6">NAD(P)-dependent oxidoreductase</fullName>
    </submittedName>
</protein>
<dbReference type="AlphaFoldDB" id="A0A563U541"/>
<evidence type="ECO:0000259" key="4">
    <source>
        <dbReference type="Pfam" id="PF03446"/>
    </source>
</evidence>
<dbReference type="GO" id="GO:0050661">
    <property type="term" value="F:NADP binding"/>
    <property type="evidence" value="ECO:0007669"/>
    <property type="project" value="InterPro"/>
</dbReference>
<accession>A0A563U541</accession>
<reference evidence="6 7" key="1">
    <citation type="submission" date="2019-07" db="EMBL/GenBank/DDBJ databases">
        <authorList>
            <person name="Kim J."/>
        </authorList>
    </citation>
    <scope>NUCLEOTIDE SEQUENCE [LARGE SCALE GENOMIC DNA]</scope>
    <source>
        <strain evidence="7">dk17</strain>
    </source>
</reference>
<feature type="domain" description="3-hydroxyisobutyrate dehydrogenase-like NAD-binding" evidence="5">
    <location>
        <begin position="167"/>
        <end position="278"/>
    </location>
</feature>
<dbReference type="EMBL" id="VOEJ01000007">
    <property type="protein sequence ID" value="TWR26461.1"/>
    <property type="molecule type" value="Genomic_DNA"/>
</dbReference>
<dbReference type="PIRSF" id="PIRSF000103">
    <property type="entry name" value="HIBADH"/>
    <property type="match status" value="1"/>
</dbReference>